<dbReference type="EMBL" id="CAXJRC010000001">
    <property type="protein sequence ID" value="CAL2104757.1"/>
    <property type="molecule type" value="Genomic_DNA"/>
</dbReference>
<evidence type="ECO:0000313" key="4">
    <source>
        <dbReference type="EMBL" id="CAL2104757.1"/>
    </source>
</evidence>
<dbReference type="NCBIfam" id="TIGR04183">
    <property type="entry name" value="Por_Secre_tail"/>
    <property type="match status" value="1"/>
</dbReference>
<dbReference type="Pfam" id="PF22825">
    <property type="entry name" value="HpiC1-like"/>
    <property type="match status" value="1"/>
</dbReference>
<dbReference type="InterPro" id="IPR054720">
    <property type="entry name" value="HpiC1"/>
</dbReference>
<evidence type="ECO:0000256" key="2">
    <source>
        <dbReference type="SAM" id="SignalP"/>
    </source>
</evidence>
<feature type="chain" id="PRO_5045279082" evidence="2">
    <location>
        <begin position="27"/>
        <end position="572"/>
    </location>
</feature>
<keyword evidence="1 2" id="KW-0732">Signal</keyword>
<dbReference type="InterPro" id="IPR026444">
    <property type="entry name" value="Secre_tail"/>
</dbReference>
<evidence type="ECO:0000313" key="5">
    <source>
        <dbReference type="Proteomes" id="UP001497602"/>
    </source>
</evidence>
<feature type="domain" description="Secretion system C-terminal sorting" evidence="3">
    <location>
        <begin position="501"/>
        <end position="571"/>
    </location>
</feature>
<feature type="signal peptide" evidence="2">
    <location>
        <begin position="1"/>
        <end position="26"/>
    </location>
</feature>
<organism evidence="4 5">
    <name type="scientific">Tenacibaculum vairaonense</name>
    <dbReference type="NCBI Taxonomy" id="3137860"/>
    <lineage>
        <taxon>Bacteria</taxon>
        <taxon>Pseudomonadati</taxon>
        <taxon>Bacteroidota</taxon>
        <taxon>Flavobacteriia</taxon>
        <taxon>Flavobacteriales</taxon>
        <taxon>Flavobacteriaceae</taxon>
        <taxon>Tenacibaculum</taxon>
    </lineage>
</organism>
<evidence type="ECO:0000256" key="1">
    <source>
        <dbReference type="ARBA" id="ARBA00022729"/>
    </source>
</evidence>
<gene>
    <name evidence="4" type="ORF">T190115A13A_100045</name>
</gene>
<protein>
    <submittedName>
        <fullName evidence="4">Por secretion system C-terminal sorting domain-containing protein</fullName>
    </submittedName>
</protein>
<sequence>MKNQVNQKTTIISLLMSLFLIQFCISQNLVENPSFEQGTSPNNQGELHRAIYWTHYKGECIAYNPNIQSTFPSSDLFDKNSSSAQIGVPNNKFTTSAGLAERTGKNRYAGIYTAIYPPSPASEERIRGTLKNVLQAGGYDLSLYLARAKNFYALSNPQLDPVNYYNVEVVLRKGNSCTQSKIIYTSPSITNFQWQKYSTVFSISQSEANIYDKVEIRLKMWPIEKMGNNNARAILVDDVSISKVVCNLNAAFTNNLTCNEKSNTVSINVNNTGTNPNGTAHMYEISEMNSLSIADADVVSVVGYVYAASGTYNVPKIAGKYYMIKHGVWTSICTWKEQRKVIQIPYSFNQMVDSGFNGYINSSSNGSLTIDVNAAVHTNVVSNWIVFKNTVNTYPSLTTWSLHTWVSSNTPTHAYNVPNVQNGMFYLVRHISRTNCSQISYTDKVFYVFMNEEMLSKKESKFSYKLVSEKQYFVSKINHEKNMSQIKNMKNEINEVNYIKLYPNPSVEEVFVKSNISLKGAKIEIADKYGEVIYHGIWSKDTSIKINTLKSGVYIVTVRTLKETFYDKLLIE</sequence>
<evidence type="ECO:0000259" key="3">
    <source>
        <dbReference type="Pfam" id="PF18962"/>
    </source>
</evidence>
<proteinExistence type="predicted"/>
<dbReference type="Proteomes" id="UP001497602">
    <property type="component" value="Unassembled WGS sequence"/>
</dbReference>
<dbReference type="Gene3D" id="2.60.120.260">
    <property type="entry name" value="Galactose-binding domain-like"/>
    <property type="match status" value="1"/>
</dbReference>
<name>A0ABM9PGL9_9FLAO</name>
<comment type="caution">
    <text evidence="4">The sequence shown here is derived from an EMBL/GenBank/DDBJ whole genome shotgun (WGS) entry which is preliminary data.</text>
</comment>
<reference evidence="4 5" key="1">
    <citation type="submission" date="2024-05" db="EMBL/GenBank/DDBJ databases">
        <authorList>
            <person name="Duchaud E."/>
        </authorList>
    </citation>
    <scope>NUCLEOTIDE SEQUENCE [LARGE SCALE GENOMIC DNA]</scope>
    <source>
        <strain evidence="4">Ena-SAMPLE-TAB-13-05-2024-13:56:06:370-140305</strain>
    </source>
</reference>
<dbReference type="Pfam" id="PF18962">
    <property type="entry name" value="Por_Secre_tail"/>
    <property type="match status" value="1"/>
</dbReference>
<dbReference type="RefSeq" id="WP_348736410.1">
    <property type="nucleotide sequence ID" value="NZ_CAXJRC010000001.1"/>
</dbReference>
<keyword evidence="5" id="KW-1185">Reference proteome</keyword>
<accession>A0ABM9PGL9</accession>